<dbReference type="InterPro" id="IPR036097">
    <property type="entry name" value="HisK_dim/P_sf"/>
</dbReference>
<feature type="domain" description="Histidine kinase" evidence="6">
    <location>
        <begin position="164"/>
        <end position="383"/>
    </location>
</feature>
<dbReference type="SMART" id="SM00388">
    <property type="entry name" value="HisKA"/>
    <property type="match status" value="1"/>
</dbReference>
<dbReference type="InterPro" id="IPR000014">
    <property type="entry name" value="PAS"/>
</dbReference>
<dbReference type="InterPro" id="IPR005467">
    <property type="entry name" value="His_kinase_dom"/>
</dbReference>
<dbReference type="Proteomes" id="UP000681075">
    <property type="component" value="Unassembled WGS sequence"/>
</dbReference>
<evidence type="ECO:0000256" key="3">
    <source>
        <dbReference type="ARBA" id="ARBA00022553"/>
    </source>
</evidence>
<name>A0A8S8X8B6_9PROT</name>
<dbReference type="SMART" id="SM00387">
    <property type="entry name" value="HATPase_c"/>
    <property type="match status" value="1"/>
</dbReference>
<evidence type="ECO:0000256" key="2">
    <source>
        <dbReference type="ARBA" id="ARBA00012438"/>
    </source>
</evidence>
<accession>A0A8S8X8B6</accession>
<dbReference type="InterPro" id="IPR003594">
    <property type="entry name" value="HATPase_dom"/>
</dbReference>
<dbReference type="EMBL" id="BOPV01000001">
    <property type="protein sequence ID" value="GIL39683.1"/>
    <property type="molecule type" value="Genomic_DNA"/>
</dbReference>
<dbReference type="InterPro" id="IPR004358">
    <property type="entry name" value="Sig_transdc_His_kin-like_C"/>
</dbReference>
<dbReference type="EC" id="2.7.13.3" evidence="2"/>
<dbReference type="InterPro" id="IPR035965">
    <property type="entry name" value="PAS-like_dom_sf"/>
</dbReference>
<keyword evidence="9" id="KW-1185">Reference proteome</keyword>
<dbReference type="PRINTS" id="PR00344">
    <property type="entry name" value="BCTRLSENSOR"/>
</dbReference>
<comment type="caution">
    <text evidence="8">The sequence shown here is derived from an EMBL/GenBank/DDBJ whole genome shotgun (WGS) entry which is preliminary data.</text>
</comment>
<proteinExistence type="predicted"/>
<protein>
    <recommendedName>
        <fullName evidence="2">histidine kinase</fullName>
        <ecNumber evidence="2">2.7.13.3</ecNumber>
    </recommendedName>
</protein>
<dbReference type="RefSeq" id="WP_420242787.1">
    <property type="nucleotide sequence ID" value="NZ_BOPV01000001.1"/>
</dbReference>
<dbReference type="SUPFAM" id="SSF47384">
    <property type="entry name" value="Homodimeric domain of signal transducing histidine kinase"/>
    <property type="match status" value="1"/>
</dbReference>
<evidence type="ECO:0000256" key="1">
    <source>
        <dbReference type="ARBA" id="ARBA00000085"/>
    </source>
</evidence>
<dbReference type="PROSITE" id="PS50112">
    <property type="entry name" value="PAS"/>
    <property type="match status" value="1"/>
</dbReference>
<dbReference type="InterPro" id="IPR036890">
    <property type="entry name" value="HATPase_C_sf"/>
</dbReference>
<dbReference type="InterPro" id="IPR003661">
    <property type="entry name" value="HisK_dim/P_dom"/>
</dbReference>
<feature type="domain" description="PAS" evidence="7">
    <location>
        <begin position="22"/>
        <end position="72"/>
    </location>
</feature>
<comment type="catalytic activity">
    <reaction evidence="1">
        <text>ATP + protein L-histidine = ADP + protein N-phospho-L-histidine.</text>
        <dbReference type="EC" id="2.7.13.3"/>
    </reaction>
</comment>
<dbReference type="PROSITE" id="PS50109">
    <property type="entry name" value="HIS_KIN"/>
    <property type="match status" value="1"/>
</dbReference>
<evidence type="ECO:0000313" key="9">
    <source>
        <dbReference type="Proteomes" id="UP000681075"/>
    </source>
</evidence>
<keyword evidence="5" id="KW-0418">Kinase</keyword>
<dbReference type="SUPFAM" id="SSF55785">
    <property type="entry name" value="PYP-like sensor domain (PAS domain)"/>
    <property type="match status" value="1"/>
</dbReference>
<dbReference type="CDD" id="cd00082">
    <property type="entry name" value="HisKA"/>
    <property type="match status" value="1"/>
</dbReference>
<dbReference type="Pfam" id="PF00989">
    <property type="entry name" value="PAS"/>
    <property type="match status" value="1"/>
</dbReference>
<evidence type="ECO:0000256" key="4">
    <source>
        <dbReference type="ARBA" id="ARBA00022679"/>
    </source>
</evidence>
<keyword evidence="3" id="KW-0597">Phosphoprotein</keyword>
<dbReference type="GO" id="GO:0009927">
    <property type="term" value="F:histidine phosphotransfer kinase activity"/>
    <property type="evidence" value="ECO:0007669"/>
    <property type="project" value="TreeGrafter"/>
</dbReference>
<organism evidence="8 9">
    <name type="scientific">Roseiterribacter gracilis</name>
    <dbReference type="NCBI Taxonomy" id="2812848"/>
    <lineage>
        <taxon>Bacteria</taxon>
        <taxon>Pseudomonadati</taxon>
        <taxon>Pseudomonadota</taxon>
        <taxon>Alphaproteobacteria</taxon>
        <taxon>Rhodospirillales</taxon>
        <taxon>Roseiterribacteraceae</taxon>
        <taxon>Roseiterribacter</taxon>
    </lineage>
</organism>
<dbReference type="SMART" id="SM00091">
    <property type="entry name" value="PAS"/>
    <property type="match status" value="1"/>
</dbReference>
<dbReference type="AlphaFoldDB" id="A0A8S8X8B6"/>
<dbReference type="Gene3D" id="3.30.565.10">
    <property type="entry name" value="Histidine kinase-like ATPase, C-terminal domain"/>
    <property type="match status" value="1"/>
</dbReference>
<dbReference type="Gene3D" id="3.30.450.20">
    <property type="entry name" value="PAS domain"/>
    <property type="match status" value="1"/>
</dbReference>
<evidence type="ECO:0000259" key="7">
    <source>
        <dbReference type="PROSITE" id="PS50112"/>
    </source>
</evidence>
<evidence type="ECO:0000256" key="5">
    <source>
        <dbReference type="ARBA" id="ARBA00022777"/>
    </source>
</evidence>
<dbReference type="GO" id="GO:0005886">
    <property type="term" value="C:plasma membrane"/>
    <property type="evidence" value="ECO:0007669"/>
    <property type="project" value="TreeGrafter"/>
</dbReference>
<dbReference type="SUPFAM" id="SSF55874">
    <property type="entry name" value="ATPase domain of HSP90 chaperone/DNA topoisomerase II/histidine kinase"/>
    <property type="match status" value="1"/>
</dbReference>
<gene>
    <name evidence="8" type="ORF">TMPK1_19200</name>
</gene>
<evidence type="ECO:0000313" key="8">
    <source>
        <dbReference type="EMBL" id="GIL39683.1"/>
    </source>
</evidence>
<dbReference type="NCBIfam" id="TIGR00229">
    <property type="entry name" value="sensory_box"/>
    <property type="match status" value="1"/>
</dbReference>
<dbReference type="GO" id="GO:0006355">
    <property type="term" value="P:regulation of DNA-templated transcription"/>
    <property type="evidence" value="ECO:0007669"/>
    <property type="project" value="InterPro"/>
</dbReference>
<dbReference type="PANTHER" id="PTHR43047">
    <property type="entry name" value="TWO-COMPONENT HISTIDINE PROTEIN KINASE"/>
    <property type="match status" value="1"/>
</dbReference>
<reference evidence="8" key="1">
    <citation type="submission" date="2021-02" db="EMBL/GenBank/DDBJ databases">
        <title>Genome sequence of Rhodospirillales sp. strain TMPK1 isolated from soil.</title>
        <authorList>
            <person name="Nakai R."/>
            <person name="Kusada H."/>
            <person name="Tamaki H."/>
        </authorList>
    </citation>
    <scope>NUCLEOTIDE SEQUENCE</scope>
    <source>
        <strain evidence="8">TMPK1</strain>
    </source>
</reference>
<evidence type="ECO:0000259" key="6">
    <source>
        <dbReference type="PROSITE" id="PS50109"/>
    </source>
</evidence>
<dbReference type="Pfam" id="PF02518">
    <property type="entry name" value="HATPase_c"/>
    <property type="match status" value="1"/>
</dbReference>
<keyword evidence="4" id="KW-0808">Transferase</keyword>
<dbReference type="GO" id="GO:0000155">
    <property type="term" value="F:phosphorelay sensor kinase activity"/>
    <property type="evidence" value="ECO:0007669"/>
    <property type="project" value="InterPro"/>
</dbReference>
<dbReference type="CDD" id="cd00130">
    <property type="entry name" value="PAS"/>
    <property type="match status" value="1"/>
</dbReference>
<dbReference type="Pfam" id="PF00512">
    <property type="entry name" value="HisKA"/>
    <property type="match status" value="1"/>
</dbReference>
<sequence length="388" mass="42427">MDLRHAIECDAPEPAPLPPGSYRAILQESHDAAIVLDDDMKIVFANASAVRMFGYSRRALLGRPIDRLLPESARKQHVGWMRSMQRAEVHSRPMGPRGRIQALRADGSLIWIEGTVVAYQIAGAPYYAALLRDATQCVEAEEQLQQLAADAQRLARARSSFIANMSHELRTPLNAVIGFAECVAKASVGDLPDKYREYGTHIHEAGEHLLAVINDILAMSELESRQRLLHETELRVRDVADQVCRMLSIRAAKGGHRIVADVPAHLLLYGDAVALPQILINLVGNSLKYSTQPGCVRIAARLLDGGELEIAVEDQGVGMAREEVSQATQPFRRFAKDSLANVAGTGLGLAIVDALVWLHGARMTIESELGVGTTVRLLFPTGRVRFAS</sequence>
<dbReference type="PANTHER" id="PTHR43047:SF72">
    <property type="entry name" value="OSMOSENSING HISTIDINE PROTEIN KINASE SLN1"/>
    <property type="match status" value="1"/>
</dbReference>
<dbReference type="InterPro" id="IPR013767">
    <property type="entry name" value="PAS_fold"/>
</dbReference>
<dbReference type="Gene3D" id="1.10.287.130">
    <property type="match status" value="1"/>
</dbReference>